<keyword evidence="4" id="KW-0285">Flavoprotein</keyword>
<feature type="domain" description="Acyl-CoA dehydrogenase/oxidase C-terminal" evidence="10">
    <location>
        <begin position="232"/>
        <end position="379"/>
    </location>
</feature>
<dbReference type="InterPro" id="IPR036250">
    <property type="entry name" value="AcylCo_DH-like_C"/>
</dbReference>
<keyword evidence="6" id="KW-0560">Oxidoreductase</keyword>
<dbReference type="InterPro" id="IPR009100">
    <property type="entry name" value="AcylCoA_DH/oxidase_NM_dom_sf"/>
</dbReference>
<dbReference type="InterPro" id="IPR050741">
    <property type="entry name" value="Acyl-CoA_dehydrogenase"/>
</dbReference>
<gene>
    <name evidence="13" type="ORF">KAK06_16555</name>
</gene>
<dbReference type="PROSITE" id="PS00073">
    <property type="entry name" value="ACYL_COA_DH_2"/>
    <property type="match status" value="1"/>
</dbReference>
<dbReference type="SUPFAM" id="SSF47203">
    <property type="entry name" value="Acyl-CoA dehydrogenase C-terminal domain-like"/>
    <property type="match status" value="1"/>
</dbReference>
<evidence type="ECO:0000313" key="14">
    <source>
        <dbReference type="Proteomes" id="UP000678374"/>
    </source>
</evidence>
<dbReference type="EMBL" id="JAGQDE010000015">
    <property type="protein sequence ID" value="MBQ0960567.1"/>
    <property type="molecule type" value="Genomic_DNA"/>
</dbReference>
<dbReference type="InterPro" id="IPR006089">
    <property type="entry name" value="Acyl-CoA_DH_CS"/>
</dbReference>
<organism evidence="13 14">
    <name type="scientific">Ideonella aquatica</name>
    <dbReference type="NCBI Taxonomy" id="2824119"/>
    <lineage>
        <taxon>Bacteria</taxon>
        <taxon>Pseudomonadati</taxon>
        <taxon>Pseudomonadota</taxon>
        <taxon>Betaproteobacteria</taxon>
        <taxon>Burkholderiales</taxon>
        <taxon>Sphaerotilaceae</taxon>
        <taxon>Ideonella</taxon>
    </lineage>
</organism>
<dbReference type="PANTHER" id="PTHR48083:SF20">
    <property type="entry name" value="LONG-CHAIN SPECIFIC ACYL-COA DEHYDROGENASE, MITOCHONDRIAL"/>
    <property type="match status" value="1"/>
</dbReference>
<protein>
    <recommendedName>
        <fullName evidence="8">Acyl-[acyl-carrier-protein] dehydrogenase MbtN</fullName>
    </recommendedName>
    <alternativeName>
        <fullName evidence="9">Mycobactin synthase protein N</fullName>
    </alternativeName>
</protein>
<dbReference type="InterPro" id="IPR006091">
    <property type="entry name" value="Acyl-CoA_Oxase/DH_mid-dom"/>
</dbReference>
<dbReference type="Gene3D" id="1.10.540.10">
    <property type="entry name" value="Acyl-CoA dehydrogenase/oxidase, N-terminal domain"/>
    <property type="match status" value="1"/>
</dbReference>
<dbReference type="InterPro" id="IPR037069">
    <property type="entry name" value="AcylCoA_DH/ox_N_sf"/>
</dbReference>
<dbReference type="FunFam" id="2.40.110.10:FF:000002">
    <property type="entry name" value="Acyl-CoA dehydrogenase fadE12"/>
    <property type="match status" value="1"/>
</dbReference>
<dbReference type="PROSITE" id="PS00072">
    <property type="entry name" value="ACYL_COA_DH_1"/>
    <property type="match status" value="1"/>
</dbReference>
<evidence type="ECO:0000256" key="7">
    <source>
        <dbReference type="ARBA" id="ARBA00037085"/>
    </source>
</evidence>
<keyword evidence="5" id="KW-0274">FAD</keyword>
<dbReference type="FunFam" id="1.10.540.10:FF:000026">
    <property type="entry name" value="Acyl-CoA dehydrogenase medium chain"/>
    <property type="match status" value="1"/>
</dbReference>
<comment type="caution">
    <text evidence="13">The sequence shown here is derived from an EMBL/GenBank/DDBJ whole genome shotgun (WGS) entry which is preliminary data.</text>
</comment>
<dbReference type="Pfam" id="PF00441">
    <property type="entry name" value="Acyl-CoA_dh_1"/>
    <property type="match status" value="1"/>
</dbReference>
<feature type="domain" description="Acyl-CoA dehydrogenase/oxidase N-terminal" evidence="12">
    <location>
        <begin position="16"/>
        <end position="121"/>
    </location>
</feature>
<dbReference type="RefSeq" id="WP_210803241.1">
    <property type="nucleotide sequence ID" value="NZ_JAGQDE010000015.1"/>
</dbReference>
<accession>A0A941BKJ3</accession>
<evidence type="ECO:0000259" key="12">
    <source>
        <dbReference type="Pfam" id="PF02771"/>
    </source>
</evidence>
<dbReference type="FunFam" id="1.20.140.10:FF:000001">
    <property type="entry name" value="Acyl-CoA dehydrogenase"/>
    <property type="match status" value="1"/>
</dbReference>
<evidence type="ECO:0000256" key="1">
    <source>
        <dbReference type="ARBA" id="ARBA00001974"/>
    </source>
</evidence>
<dbReference type="InterPro" id="IPR046373">
    <property type="entry name" value="Acyl-CoA_Oxase/DH_mid-dom_sf"/>
</dbReference>
<dbReference type="GO" id="GO:0003995">
    <property type="term" value="F:acyl-CoA dehydrogenase activity"/>
    <property type="evidence" value="ECO:0007669"/>
    <property type="project" value="InterPro"/>
</dbReference>
<dbReference type="Gene3D" id="1.20.140.10">
    <property type="entry name" value="Butyryl-CoA Dehydrogenase, subunit A, domain 3"/>
    <property type="match status" value="1"/>
</dbReference>
<dbReference type="GO" id="GO:0005737">
    <property type="term" value="C:cytoplasm"/>
    <property type="evidence" value="ECO:0007669"/>
    <property type="project" value="TreeGrafter"/>
</dbReference>
<evidence type="ECO:0000256" key="3">
    <source>
        <dbReference type="ARBA" id="ARBA00009347"/>
    </source>
</evidence>
<dbReference type="Proteomes" id="UP000678374">
    <property type="component" value="Unassembled WGS sequence"/>
</dbReference>
<dbReference type="GO" id="GO:0050660">
    <property type="term" value="F:flavin adenine dinucleotide binding"/>
    <property type="evidence" value="ECO:0007669"/>
    <property type="project" value="InterPro"/>
</dbReference>
<reference evidence="13" key="1">
    <citation type="submission" date="2021-04" db="EMBL/GenBank/DDBJ databases">
        <title>The genome sequence of Ideonella sp. 4Y11.</title>
        <authorList>
            <person name="Liu Y."/>
        </authorList>
    </citation>
    <scope>NUCLEOTIDE SEQUENCE</scope>
    <source>
        <strain evidence="13">4Y11</strain>
    </source>
</reference>
<dbReference type="AlphaFoldDB" id="A0A941BKJ3"/>
<name>A0A941BKJ3_9BURK</name>
<evidence type="ECO:0000259" key="10">
    <source>
        <dbReference type="Pfam" id="PF00441"/>
    </source>
</evidence>
<comment type="function">
    <text evidence="7">Catalyzes the dehydrogenation at the alpha-beta position of ACP-bound acyl chains. This results in the introduction of a double bond in the lipidic chain, which is further transferred to the epsilon-amino group of lysine residue in the mycobactin core by MbtK.</text>
</comment>
<evidence type="ECO:0000313" key="13">
    <source>
        <dbReference type="EMBL" id="MBQ0960567.1"/>
    </source>
</evidence>
<dbReference type="SUPFAM" id="SSF56645">
    <property type="entry name" value="Acyl-CoA dehydrogenase NM domain-like"/>
    <property type="match status" value="1"/>
</dbReference>
<evidence type="ECO:0000256" key="5">
    <source>
        <dbReference type="ARBA" id="ARBA00022827"/>
    </source>
</evidence>
<evidence type="ECO:0000256" key="4">
    <source>
        <dbReference type="ARBA" id="ARBA00022630"/>
    </source>
</evidence>
<keyword evidence="14" id="KW-1185">Reference proteome</keyword>
<proteinExistence type="inferred from homology"/>
<dbReference type="Gene3D" id="2.40.110.10">
    <property type="entry name" value="Butyryl-CoA Dehydrogenase, subunit A, domain 2"/>
    <property type="match status" value="1"/>
</dbReference>
<comment type="pathway">
    <text evidence="2">Siderophore biosynthesis; mycobactin biosynthesis.</text>
</comment>
<dbReference type="InterPro" id="IPR009075">
    <property type="entry name" value="AcylCo_DH/oxidase_C"/>
</dbReference>
<evidence type="ECO:0000259" key="11">
    <source>
        <dbReference type="Pfam" id="PF02770"/>
    </source>
</evidence>
<dbReference type="Pfam" id="PF02771">
    <property type="entry name" value="Acyl-CoA_dh_N"/>
    <property type="match status" value="1"/>
</dbReference>
<dbReference type="Pfam" id="PF02770">
    <property type="entry name" value="Acyl-CoA_dh_M"/>
    <property type="match status" value="1"/>
</dbReference>
<dbReference type="InterPro" id="IPR013786">
    <property type="entry name" value="AcylCoA_DH/ox_N"/>
</dbReference>
<evidence type="ECO:0000256" key="9">
    <source>
        <dbReference type="ARBA" id="ARBA00042660"/>
    </source>
</evidence>
<dbReference type="PANTHER" id="PTHR48083">
    <property type="entry name" value="MEDIUM-CHAIN SPECIFIC ACYL-COA DEHYDROGENASE, MITOCHONDRIAL-RELATED"/>
    <property type="match status" value="1"/>
</dbReference>
<evidence type="ECO:0000256" key="8">
    <source>
        <dbReference type="ARBA" id="ARBA00040394"/>
    </source>
</evidence>
<comment type="cofactor">
    <cofactor evidence="1">
        <name>FAD</name>
        <dbReference type="ChEBI" id="CHEBI:57692"/>
    </cofactor>
</comment>
<sequence length="380" mass="41434">MMPRLHQHAWMDADIAAFRDAVRRYVDAEIAPHVADWRRQGCVPREVWRGFGAMGFLLPELPEAWGGAGAPLAYQMVVTDELARAEVSGTVAVHTIAAHYILDYGTPEQQARWLPRLASGELLAGIAMTEPGAGSDLKAVRTRARRDGDDYVVDGSKVFITNGHSANLLVLVVRTGGEGSKGVSLLVAETEGLPGFQARILEKIGMHASDTCELFFDSMRVPAANLLGGVEGQGFAQLMSQLPYERTLLAVGAAAAIDLAVALTLDHVKQRQAFGGTLWDLQTVRFTLAEVATQAHVVRSFVNDCIQRLEDGTLDDSAAFMAKWWTTEQQCQVTDRCLQLFGGYGYMAETPIARLFADARVQKIYGGANEIMKDLIARTL</sequence>
<evidence type="ECO:0000256" key="2">
    <source>
        <dbReference type="ARBA" id="ARBA00005102"/>
    </source>
</evidence>
<feature type="domain" description="Acyl-CoA oxidase/dehydrogenase middle" evidence="11">
    <location>
        <begin position="126"/>
        <end position="218"/>
    </location>
</feature>
<evidence type="ECO:0000256" key="6">
    <source>
        <dbReference type="ARBA" id="ARBA00023002"/>
    </source>
</evidence>
<dbReference type="GO" id="GO:0033539">
    <property type="term" value="P:fatty acid beta-oxidation using acyl-CoA dehydrogenase"/>
    <property type="evidence" value="ECO:0007669"/>
    <property type="project" value="TreeGrafter"/>
</dbReference>
<comment type="similarity">
    <text evidence="3">Belongs to the acyl-CoA dehydrogenase family.</text>
</comment>